<dbReference type="GO" id="GO:0000981">
    <property type="term" value="F:DNA-binding transcription factor activity, RNA polymerase II-specific"/>
    <property type="evidence" value="ECO:0007669"/>
    <property type="project" value="InterPro"/>
</dbReference>
<keyword evidence="5 7" id="KW-0539">Nucleus</keyword>
<protein>
    <submittedName>
        <fullName evidence="10">Msx protein</fullName>
    </submittedName>
</protein>
<sequence>TTQQLMALERKYRNKQYLSIAERAEFSTQLNLTETQVKIWFQNRRAKQKRLQEAEIEKVKMAHAKSCFTSNGLTLANNLNVSHLFNNNNNMQLPVPISLIPHNFNPFGFLSQHPLLFSRQMDK</sequence>
<organism evidence="10">
    <name type="scientific">Milnesium tardigradum</name>
    <name type="common">Water bear</name>
    <name type="synonym">Tardigrade</name>
    <dbReference type="NCBI Taxonomy" id="46460"/>
    <lineage>
        <taxon>Eukaryota</taxon>
        <taxon>Metazoa</taxon>
        <taxon>Ecdysozoa</taxon>
        <taxon>Tardigrada</taxon>
        <taxon>Eutardigrada</taxon>
        <taxon>Apochela</taxon>
        <taxon>Milnesiidae</taxon>
        <taxon>Milnesium</taxon>
    </lineage>
</organism>
<dbReference type="InterPro" id="IPR001356">
    <property type="entry name" value="HD"/>
</dbReference>
<evidence type="ECO:0000259" key="9">
    <source>
        <dbReference type="PROSITE" id="PS50071"/>
    </source>
</evidence>
<evidence type="ECO:0000256" key="5">
    <source>
        <dbReference type="ARBA" id="ARBA00023242"/>
    </source>
</evidence>
<dbReference type="InterPro" id="IPR050674">
    <property type="entry name" value="Msh_Homeobox_Regulators"/>
</dbReference>
<gene>
    <name evidence="10" type="primary">Msx</name>
</gene>
<dbReference type="GO" id="GO:0048598">
    <property type="term" value="P:embryonic morphogenesis"/>
    <property type="evidence" value="ECO:0007669"/>
    <property type="project" value="TreeGrafter"/>
</dbReference>
<evidence type="ECO:0000256" key="3">
    <source>
        <dbReference type="ARBA" id="ARBA00023125"/>
    </source>
</evidence>
<proteinExistence type="evidence at transcript level"/>
<dbReference type="SUPFAM" id="SSF46689">
    <property type="entry name" value="Homeodomain-like"/>
    <property type="match status" value="1"/>
</dbReference>
<dbReference type="SMART" id="SM00389">
    <property type="entry name" value="HOX"/>
    <property type="match status" value="1"/>
</dbReference>
<dbReference type="EMBL" id="AB302966">
    <property type="protein sequence ID" value="BAF91580.1"/>
    <property type="molecule type" value="mRNA"/>
</dbReference>
<evidence type="ECO:0000256" key="4">
    <source>
        <dbReference type="ARBA" id="ARBA00023155"/>
    </source>
</evidence>
<evidence type="ECO:0000256" key="8">
    <source>
        <dbReference type="RuleBase" id="RU000682"/>
    </source>
</evidence>
<evidence type="ECO:0000256" key="7">
    <source>
        <dbReference type="PROSITE-ProRule" id="PRU00108"/>
    </source>
</evidence>
<evidence type="ECO:0000256" key="1">
    <source>
        <dbReference type="ARBA" id="ARBA00004123"/>
    </source>
</evidence>
<comment type="subcellular location">
    <subcellularLocation>
        <location evidence="1 7 8">Nucleus</location>
    </subcellularLocation>
</comment>
<dbReference type="PROSITE" id="PS00027">
    <property type="entry name" value="HOMEOBOX_1"/>
    <property type="match status" value="1"/>
</dbReference>
<dbReference type="GO" id="GO:0005634">
    <property type="term" value="C:nucleus"/>
    <property type="evidence" value="ECO:0007669"/>
    <property type="project" value="UniProtKB-SubCell"/>
</dbReference>
<dbReference type="PROSITE" id="PS50071">
    <property type="entry name" value="HOMEOBOX_2"/>
    <property type="match status" value="1"/>
</dbReference>
<reference evidence="10" key="1">
    <citation type="journal article" date="2008" name="Mol. Biol. Evol.">
        <title>Conservation and diversification of Msx protein in metazoan evolution.</title>
        <authorList>
            <person name="Takahashi H."/>
            <person name="Kamiya A."/>
            <person name="Ishiguro A."/>
            <person name="Suzuki A.C."/>
            <person name="Saitou N."/>
            <person name="Toyoda A."/>
            <person name="Aruga J."/>
        </authorList>
    </citation>
    <scope>NUCLEOTIDE SEQUENCE</scope>
</reference>
<dbReference type="InterPro" id="IPR009057">
    <property type="entry name" value="Homeodomain-like_sf"/>
</dbReference>
<dbReference type="AlphaFoldDB" id="A8R0F8"/>
<dbReference type="InterPro" id="IPR017970">
    <property type="entry name" value="Homeobox_CS"/>
</dbReference>
<feature type="non-terminal residue" evidence="10">
    <location>
        <position position="1"/>
    </location>
</feature>
<dbReference type="PRINTS" id="PR00031">
    <property type="entry name" value="HTHREPRESSR"/>
</dbReference>
<dbReference type="PANTHER" id="PTHR24338">
    <property type="entry name" value="HOMEOBOX PROTEIN MSX"/>
    <property type="match status" value="1"/>
</dbReference>
<keyword evidence="4 7" id="KW-0371">Homeobox</keyword>
<dbReference type="GO" id="GO:0000977">
    <property type="term" value="F:RNA polymerase II transcription regulatory region sequence-specific DNA binding"/>
    <property type="evidence" value="ECO:0007669"/>
    <property type="project" value="TreeGrafter"/>
</dbReference>
<dbReference type="CDD" id="cd00086">
    <property type="entry name" value="homeodomain"/>
    <property type="match status" value="1"/>
</dbReference>
<name>A8R0F8_MILTA</name>
<dbReference type="PRINTS" id="PR00024">
    <property type="entry name" value="HOMEOBOX"/>
</dbReference>
<feature type="DNA-binding region" description="Homeobox" evidence="7">
    <location>
        <begin position="3"/>
        <end position="52"/>
    </location>
</feature>
<comment type="similarity">
    <text evidence="6">Belongs to the Msh homeobox family.</text>
</comment>
<dbReference type="InterPro" id="IPR000047">
    <property type="entry name" value="HTH_motif"/>
</dbReference>
<evidence type="ECO:0000256" key="2">
    <source>
        <dbReference type="ARBA" id="ARBA00022473"/>
    </source>
</evidence>
<dbReference type="PANTHER" id="PTHR24338:SF0">
    <property type="entry name" value="MUSCLE SEGMENTATION HOMEOBOX"/>
    <property type="match status" value="1"/>
</dbReference>
<evidence type="ECO:0000256" key="6">
    <source>
        <dbReference type="ARBA" id="ARBA00038425"/>
    </source>
</evidence>
<dbReference type="Pfam" id="PF00046">
    <property type="entry name" value="Homeodomain"/>
    <property type="match status" value="1"/>
</dbReference>
<keyword evidence="3 7" id="KW-0238">DNA-binding</keyword>
<feature type="domain" description="Homeobox" evidence="9">
    <location>
        <begin position="1"/>
        <end position="51"/>
    </location>
</feature>
<dbReference type="InterPro" id="IPR020479">
    <property type="entry name" value="HD_metazoa"/>
</dbReference>
<accession>A8R0F8</accession>
<dbReference type="Gene3D" id="1.10.10.60">
    <property type="entry name" value="Homeodomain-like"/>
    <property type="match status" value="1"/>
</dbReference>
<evidence type="ECO:0000313" key="10">
    <source>
        <dbReference type="EMBL" id="BAF91580.1"/>
    </source>
</evidence>
<keyword evidence="2" id="KW-0217">Developmental protein</keyword>